<evidence type="ECO:0000313" key="2">
    <source>
        <dbReference type="Proteomes" id="UP001528672"/>
    </source>
</evidence>
<accession>A0ABT5MCG5</accession>
<evidence type="ECO:0008006" key="3">
    <source>
        <dbReference type="Google" id="ProtNLM"/>
    </source>
</evidence>
<sequence>MNIVSLKGPAEAVTMTSLELVDFINSQRKPGESELRHDNFMAKVPKVLGEEHALNFKDMLTVTIGNGATRQSPIYRFPKREACLMAMSYSYEIQAKVFDHMTALEQQLQNVALPQAVASQVGGIVKAVVHKELAAMIPELIQAELSKNQTSLRHGETAGQIWKRHGLPPLKNASRMLSGWLVKRGAYTDGHAEVGGVKSKMFDPDMADKAMREGVAELCWRYVAERQGQMLIEFSQPSLKPVPGEAIPLDMGRRLRKQRASNRGKDAA</sequence>
<keyword evidence="2" id="KW-1185">Reference proteome</keyword>
<dbReference type="Proteomes" id="UP001528672">
    <property type="component" value="Unassembled WGS sequence"/>
</dbReference>
<comment type="caution">
    <text evidence="1">The sequence shown here is derived from an EMBL/GenBank/DDBJ whole genome shotgun (WGS) entry which is preliminary data.</text>
</comment>
<organism evidence="1 2">
    <name type="scientific">Curvibacter microcysteis</name>
    <dbReference type="NCBI Taxonomy" id="3026419"/>
    <lineage>
        <taxon>Bacteria</taxon>
        <taxon>Pseudomonadati</taxon>
        <taxon>Pseudomonadota</taxon>
        <taxon>Betaproteobacteria</taxon>
        <taxon>Burkholderiales</taxon>
        <taxon>Comamonadaceae</taxon>
        <taxon>Curvibacter</taxon>
    </lineage>
</organism>
<name>A0ABT5MCG5_9BURK</name>
<dbReference type="RefSeq" id="WP_273925879.1">
    <property type="nucleotide sequence ID" value="NZ_JAQSIO010000002.1"/>
</dbReference>
<gene>
    <name evidence="1" type="ORF">PSQ39_06405</name>
</gene>
<dbReference type="EMBL" id="JAQSIO010000002">
    <property type="protein sequence ID" value="MDD0814257.1"/>
    <property type="molecule type" value="Genomic_DNA"/>
</dbReference>
<proteinExistence type="predicted"/>
<reference evidence="1 2" key="1">
    <citation type="submission" date="2023-02" db="EMBL/GenBank/DDBJ databases">
        <title>Bacterial whole genome sequence for Curvibacter sp. HBC28.</title>
        <authorList>
            <person name="Le V."/>
            <person name="Ko S.-R."/>
            <person name="Ahn C.-Y."/>
            <person name="Oh H.-M."/>
        </authorList>
    </citation>
    <scope>NUCLEOTIDE SEQUENCE [LARGE SCALE GENOMIC DNA]</scope>
    <source>
        <strain evidence="1 2">HBC28</strain>
    </source>
</reference>
<evidence type="ECO:0000313" key="1">
    <source>
        <dbReference type="EMBL" id="MDD0814257.1"/>
    </source>
</evidence>
<protein>
    <recommendedName>
        <fullName evidence="3">Rha family transcriptional regulator</fullName>
    </recommendedName>
</protein>